<keyword evidence="2" id="KW-1185">Reference proteome</keyword>
<protein>
    <submittedName>
        <fullName evidence="1">Uncharacterized protein</fullName>
    </submittedName>
</protein>
<sequence>MQNGHLAPSFPTGPITSVANGDAQLLLVCEEDEGETQATLRPLKRRPHLLHPSHGRWDASTTTISVGEENGASHARAEQEALFNCNKADENVIIQATDGSAIADSVTESLNLGQGRELTGTDAEADEWTRDAIESSGAGEAVHMNGLAPGASYDDPNLDQWQTLSSEPIALVATASKRKSAELLHTLITSAPMTNGAGEEIELDQLCHRPQVSLS</sequence>
<dbReference type="AlphaFoldDB" id="A0A448XHH1"/>
<gene>
    <name evidence="1" type="ORF">PXEA_LOCUS30352</name>
</gene>
<reference evidence="1" key="1">
    <citation type="submission" date="2018-11" db="EMBL/GenBank/DDBJ databases">
        <authorList>
            <consortium name="Pathogen Informatics"/>
        </authorList>
    </citation>
    <scope>NUCLEOTIDE SEQUENCE</scope>
</reference>
<evidence type="ECO:0000313" key="2">
    <source>
        <dbReference type="Proteomes" id="UP000784294"/>
    </source>
</evidence>
<accession>A0A448XHH1</accession>
<dbReference type="EMBL" id="CAAALY010253520">
    <property type="protein sequence ID" value="VEL36912.1"/>
    <property type="molecule type" value="Genomic_DNA"/>
</dbReference>
<name>A0A448XHH1_9PLAT</name>
<proteinExistence type="predicted"/>
<dbReference type="Proteomes" id="UP000784294">
    <property type="component" value="Unassembled WGS sequence"/>
</dbReference>
<organism evidence="1 2">
    <name type="scientific">Protopolystoma xenopodis</name>
    <dbReference type="NCBI Taxonomy" id="117903"/>
    <lineage>
        <taxon>Eukaryota</taxon>
        <taxon>Metazoa</taxon>
        <taxon>Spiralia</taxon>
        <taxon>Lophotrochozoa</taxon>
        <taxon>Platyhelminthes</taxon>
        <taxon>Monogenea</taxon>
        <taxon>Polyopisthocotylea</taxon>
        <taxon>Polystomatidea</taxon>
        <taxon>Polystomatidae</taxon>
        <taxon>Protopolystoma</taxon>
    </lineage>
</organism>
<comment type="caution">
    <text evidence="1">The sequence shown here is derived from an EMBL/GenBank/DDBJ whole genome shotgun (WGS) entry which is preliminary data.</text>
</comment>
<evidence type="ECO:0000313" key="1">
    <source>
        <dbReference type="EMBL" id="VEL36912.1"/>
    </source>
</evidence>